<dbReference type="Pfam" id="PF13376">
    <property type="entry name" value="OmdA"/>
    <property type="match status" value="1"/>
</dbReference>
<dbReference type="Gene3D" id="2.40.30.100">
    <property type="entry name" value="AF2212/PG0164-like"/>
    <property type="match status" value="1"/>
</dbReference>
<accession>A0A255GF33</accession>
<dbReference type="OrthoDB" id="2604865at2"/>
<name>A0A255GF33_9ACTN</name>
<organism evidence="1 2">
    <name type="scientific">Enemella evansiae</name>
    <dbReference type="NCBI Taxonomy" id="2016499"/>
    <lineage>
        <taxon>Bacteria</taxon>
        <taxon>Bacillati</taxon>
        <taxon>Actinomycetota</taxon>
        <taxon>Actinomycetes</taxon>
        <taxon>Propionibacteriales</taxon>
        <taxon>Propionibacteriaceae</taxon>
        <taxon>Enemella</taxon>
    </lineage>
</organism>
<keyword evidence="2" id="KW-1185">Reference proteome</keyword>
<dbReference type="Pfam" id="PF08922">
    <property type="entry name" value="DUF1905"/>
    <property type="match status" value="1"/>
</dbReference>
<dbReference type="EMBL" id="NMVO01000014">
    <property type="protein sequence ID" value="OYO12933.1"/>
    <property type="molecule type" value="Genomic_DNA"/>
</dbReference>
<dbReference type="InterPro" id="IPR015018">
    <property type="entry name" value="DUF1905"/>
</dbReference>
<sequence length="146" mass="15580">MKLSLPLTQITASNTAFVIPDEAVDALGGGRRPPVRATIAGQQLALRIAPMGGRNLLGLTKANKAMLGVEAGQTYQIELTLDTSERTVEVPDDLAAALAERPAARAAWDQLSFTRRKEAAASLTGAKKPETRSRRLTTLLESLDQS</sequence>
<gene>
    <name evidence="1" type="ORF">CGZ94_13700</name>
</gene>
<dbReference type="RefSeq" id="WP_094355135.1">
    <property type="nucleotide sequence ID" value="NZ_NMVK01000001.1"/>
</dbReference>
<evidence type="ECO:0000313" key="1">
    <source>
        <dbReference type="EMBL" id="OYO12933.1"/>
    </source>
</evidence>
<dbReference type="InterPro" id="IPR037079">
    <property type="entry name" value="AF2212/PG0164-like_sf"/>
</dbReference>
<reference evidence="1 2" key="1">
    <citation type="submission" date="2017-07" db="EMBL/GenBank/DDBJ databases">
        <title>Draft whole genome sequences of clinical Proprionibacteriaceae strains.</title>
        <authorList>
            <person name="Bernier A.-M."/>
            <person name="Bernard K."/>
            <person name="Domingo M.-C."/>
        </authorList>
    </citation>
    <scope>NUCLEOTIDE SEQUENCE [LARGE SCALE GENOMIC DNA]</scope>
    <source>
        <strain evidence="1 2">NML 030167</strain>
    </source>
</reference>
<dbReference type="SUPFAM" id="SSF141694">
    <property type="entry name" value="AF2212/PG0164-like"/>
    <property type="match status" value="1"/>
</dbReference>
<proteinExistence type="predicted"/>
<dbReference type="AlphaFoldDB" id="A0A255GF33"/>
<dbReference type="Proteomes" id="UP000215896">
    <property type="component" value="Unassembled WGS sequence"/>
</dbReference>
<protein>
    <submittedName>
        <fullName evidence="1">2-isopropylmalate synthase</fullName>
    </submittedName>
</protein>
<evidence type="ECO:0000313" key="2">
    <source>
        <dbReference type="Proteomes" id="UP000215896"/>
    </source>
</evidence>
<comment type="caution">
    <text evidence="1">The sequence shown here is derived from an EMBL/GenBank/DDBJ whole genome shotgun (WGS) entry which is preliminary data.</text>
</comment>